<name>A0ABP0B9M7_9PEZI</name>
<organism evidence="2 3">
    <name type="scientific">Sporothrix curviconia</name>
    <dbReference type="NCBI Taxonomy" id="1260050"/>
    <lineage>
        <taxon>Eukaryota</taxon>
        <taxon>Fungi</taxon>
        <taxon>Dikarya</taxon>
        <taxon>Ascomycota</taxon>
        <taxon>Pezizomycotina</taxon>
        <taxon>Sordariomycetes</taxon>
        <taxon>Sordariomycetidae</taxon>
        <taxon>Ophiostomatales</taxon>
        <taxon>Ophiostomataceae</taxon>
        <taxon>Sporothrix</taxon>
    </lineage>
</organism>
<keyword evidence="3" id="KW-1185">Reference proteome</keyword>
<evidence type="ECO:0000256" key="1">
    <source>
        <dbReference type="SAM" id="MobiDB-lite"/>
    </source>
</evidence>
<proteinExistence type="predicted"/>
<protein>
    <submittedName>
        <fullName evidence="2">Uncharacterized protein</fullName>
    </submittedName>
</protein>
<gene>
    <name evidence="2" type="ORF">SCUCBS95973_002656</name>
</gene>
<dbReference type="EMBL" id="CAWUHB010000011">
    <property type="protein sequence ID" value="CAK7215999.1"/>
    <property type="molecule type" value="Genomic_DNA"/>
</dbReference>
<sequence>MVTHPIHTPRSRASGTGSRKTRSSTALTASETTRGSAAQGAHTKDKARCCYICLEPCVPGTDSLVTREDAHSVICRFTVNGIRVGPDEPCTSIVRGTHYARPSAFECYECDACVCCLCMYRHLLAGIKAVGNHAIKCACGKVPLINDRTLLFLTPEQERQLFLRCDEWRCPDPLYCPIPTCSAYIPMLQCLMPGASADDKGVRQGPRVSCVQCQTPICTQCKGRADDLAHSGPDERCRRPNVHGSQELKTLMWKSGFRQW</sequence>
<evidence type="ECO:0000313" key="2">
    <source>
        <dbReference type="EMBL" id="CAK7215999.1"/>
    </source>
</evidence>
<comment type="caution">
    <text evidence="2">The sequence shown here is derived from an EMBL/GenBank/DDBJ whole genome shotgun (WGS) entry which is preliminary data.</text>
</comment>
<feature type="region of interest" description="Disordered" evidence="1">
    <location>
        <begin position="1"/>
        <end position="39"/>
    </location>
</feature>
<reference evidence="2 3" key="1">
    <citation type="submission" date="2024-01" db="EMBL/GenBank/DDBJ databases">
        <authorList>
            <person name="Allen C."/>
            <person name="Tagirdzhanova G."/>
        </authorList>
    </citation>
    <scope>NUCLEOTIDE SEQUENCE [LARGE SCALE GENOMIC DNA]</scope>
</reference>
<evidence type="ECO:0000313" key="3">
    <source>
        <dbReference type="Proteomes" id="UP001642405"/>
    </source>
</evidence>
<dbReference type="Proteomes" id="UP001642405">
    <property type="component" value="Unassembled WGS sequence"/>
</dbReference>
<feature type="compositionally biased region" description="Low complexity" evidence="1">
    <location>
        <begin position="11"/>
        <end position="26"/>
    </location>
</feature>
<accession>A0ABP0B9M7</accession>
<feature type="compositionally biased region" description="Polar residues" evidence="1">
    <location>
        <begin position="27"/>
        <end position="36"/>
    </location>
</feature>